<name>A0A1N6HGV4_9SPHN</name>
<dbReference type="OrthoDB" id="1628901at2"/>
<sequence length="693" mass="77371">MSSEIFGDGILAIWTLDTMVSMTLLMALVLLLRRPVSHFFGPHIAYLLWILPLARLFMPTLTVAAPPPTPAEPIASAVIGSELVQSSAAQQVAVSAFASVDWLMVAVIIWLGGAGLLFLSKLAGYFQFREDILADGQLVGRHGNIKILETAAVNGPLAFGLFDKYIAVPADFFRNYAPQERELALDHEIAHHESGDLAANFVGLLILSLHWFNPVAWFAWVAFRQDQETACDARILKKSGRSMRAVYGRTIAKSASGHKLGLASPLNQKNKIKDRLKMLGQTEKSGMRKKLGMLMVGASTFAALPLTATVVYAEADIAEAEMADDAHPDDAFDGVQVQSAGTTVDVGDKGVLVTEKTRDGYKYTVSNKRGTFEFESQRKLKRSEVDEKLGRMVPSYKKTSLPVPPAPPAPAVPPAPEPFADDDKVVNITMLNGSKDFARDKQYVHKIKHDGRTIILRTNQKLSKEKVREMVAEAEESRRESEAELREHRQELKEREREMREHQQMVRIQLREAEREREEALREAAREVREAQREARAAAREAKREAREALREAMEEASESKNESNQTSRRTARQTSRVWSIANQVVEISYAPRLPVKPKSVKVDIDCEAMNKKIAFAGKPGDLESQTWAVVAGCGSFTTRIDEKKMMKLTLQTLKQRRDAAAKSCNNPDADLRRKIRNYDREIKELEAGLETI</sequence>
<protein>
    <submittedName>
        <fullName evidence="4">Signal transducer regulating beta-lactamase production, contains metallopeptidase domain</fullName>
    </submittedName>
</protein>
<dbReference type="CDD" id="cd07341">
    <property type="entry name" value="M56_BlaR1_MecR1_like"/>
    <property type="match status" value="1"/>
</dbReference>
<keyword evidence="2" id="KW-0812">Transmembrane</keyword>
<evidence type="ECO:0000259" key="3">
    <source>
        <dbReference type="Pfam" id="PF05569"/>
    </source>
</evidence>
<dbReference type="AlphaFoldDB" id="A0A1N6HGV4"/>
<dbReference type="PANTHER" id="PTHR34978">
    <property type="entry name" value="POSSIBLE SENSOR-TRANSDUCER PROTEIN BLAR"/>
    <property type="match status" value="1"/>
</dbReference>
<feature type="transmembrane region" description="Helical" evidence="2">
    <location>
        <begin position="12"/>
        <end position="32"/>
    </location>
</feature>
<feature type="compositionally biased region" description="Basic and acidic residues" evidence="1">
    <location>
        <begin position="539"/>
        <end position="562"/>
    </location>
</feature>
<organism evidence="4 5">
    <name type="scientific">Parasphingorhabdus marina DSM 22363</name>
    <dbReference type="NCBI Taxonomy" id="1123272"/>
    <lineage>
        <taxon>Bacteria</taxon>
        <taxon>Pseudomonadati</taxon>
        <taxon>Pseudomonadota</taxon>
        <taxon>Alphaproteobacteria</taxon>
        <taxon>Sphingomonadales</taxon>
        <taxon>Sphingomonadaceae</taxon>
        <taxon>Parasphingorhabdus</taxon>
    </lineage>
</organism>
<keyword evidence="5" id="KW-1185">Reference proteome</keyword>
<evidence type="ECO:0000256" key="2">
    <source>
        <dbReference type="SAM" id="Phobius"/>
    </source>
</evidence>
<dbReference type="Pfam" id="PF05569">
    <property type="entry name" value="Peptidase_M56"/>
    <property type="match status" value="1"/>
</dbReference>
<feature type="compositionally biased region" description="Low complexity" evidence="1">
    <location>
        <begin position="566"/>
        <end position="575"/>
    </location>
</feature>
<feature type="transmembrane region" description="Helical" evidence="2">
    <location>
        <begin position="102"/>
        <end position="119"/>
    </location>
</feature>
<feature type="domain" description="Peptidase M56" evidence="3">
    <location>
        <begin position="16"/>
        <end position="279"/>
    </location>
</feature>
<dbReference type="STRING" id="1123272.SAMN02745824_3282"/>
<reference evidence="5" key="1">
    <citation type="submission" date="2016-11" db="EMBL/GenBank/DDBJ databases">
        <authorList>
            <person name="Varghese N."/>
            <person name="Submissions S."/>
        </authorList>
    </citation>
    <scope>NUCLEOTIDE SEQUENCE [LARGE SCALE GENOMIC DNA]</scope>
    <source>
        <strain evidence="5">DSM 22363</strain>
    </source>
</reference>
<proteinExistence type="predicted"/>
<feature type="transmembrane region" description="Helical" evidence="2">
    <location>
        <begin position="291"/>
        <end position="313"/>
    </location>
</feature>
<dbReference type="RefSeq" id="WP_074206168.1">
    <property type="nucleotide sequence ID" value="NZ_FSQW01000002.1"/>
</dbReference>
<evidence type="ECO:0000256" key="1">
    <source>
        <dbReference type="SAM" id="MobiDB-lite"/>
    </source>
</evidence>
<accession>A0A1N6HGV4</accession>
<gene>
    <name evidence="4" type="ORF">SAMN02745824_3282</name>
</gene>
<evidence type="ECO:0000313" key="5">
    <source>
        <dbReference type="Proteomes" id="UP000185192"/>
    </source>
</evidence>
<keyword evidence="2" id="KW-0472">Membrane</keyword>
<feature type="region of interest" description="Disordered" evidence="1">
    <location>
        <begin position="539"/>
        <end position="575"/>
    </location>
</feature>
<keyword evidence="2" id="KW-1133">Transmembrane helix</keyword>
<dbReference type="InterPro" id="IPR008756">
    <property type="entry name" value="Peptidase_M56"/>
</dbReference>
<dbReference type="InterPro" id="IPR052173">
    <property type="entry name" value="Beta-lactam_resp_regulator"/>
</dbReference>
<evidence type="ECO:0000313" key="4">
    <source>
        <dbReference type="EMBL" id="SIO18993.1"/>
    </source>
</evidence>
<dbReference type="PANTHER" id="PTHR34978:SF3">
    <property type="entry name" value="SLR0241 PROTEIN"/>
    <property type="match status" value="1"/>
</dbReference>
<feature type="transmembrane region" description="Helical" evidence="2">
    <location>
        <begin position="44"/>
        <end position="65"/>
    </location>
</feature>
<dbReference type="EMBL" id="FSQW01000002">
    <property type="protein sequence ID" value="SIO18993.1"/>
    <property type="molecule type" value="Genomic_DNA"/>
</dbReference>
<dbReference type="Proteomes" id="UP000185192">
    <property type="component" value="Unassembled WGS sequence"/>
</dbReference>